<dbReference type="AlphaFoldDB" id="A0A0D3FE65"/>
<dbReference type="eggNOG" id="ENOG502R3UT">
    <property type="taxonomic scope" value="Eukaryota"/>
</dbReference>
<dbReference type="HOGENOM" id="CLU_913291_0_0_1"/>
<feature type="region of interest" description="Disordered" evidence="1">
    <location>
        <begin position="286"/>
        <end position="305"/>
    </location>
</feature>
<feature type="signal peptide" evidence="2">
    <location>
        <begin position="1"/>
        <end position="26"/>
    </location>
</feature>
<dbReference type="Proteomes" id="UP000026960">
    <property type="component" value="Chromosome 3"/>
</dbReference>
<dbReference type="PaxDb" id="65489-OBART03G04760.1"/>
<keyword evidence="4" id="KW-1185">Reference proteome</keyword>
<evidence type="ECO:0000256" key="2">
    <source>
        <dbReference type="SAM" id="SignalP"/>
    </source>
</evidence>
<evidence type="ECO:0000313" key="3">
    <source>
        <dbReference type="EnsemblPlants" id="OBART03G04760.1"/>
    </source>
</evidence>
<dbReference type="Gramene" id="OBART03G04760.1">
    <property type="protein sequence ID" value="OBART03G04760.1"/>
    <property type="gene ID" value="OBART03G04760"/>
</dbReference>
<organism evidence="3">
    <name type="scientific">Oryza barthii</name>
    <dbReference type="NCBI Taxonomy" id="65489"/>
    <lineage>
        <taxon>Eukaryota</taxon>
        <taxon>Viridiplantae</taxon>
        <taxon>Streptophyta</taxon>
        <taxon>Embryophyta</taxon>
        <taxon>Tracheophyta</taxon>
        <taxon>Spermatophyta</taxon>
        <taxon>Magnoliopsida</taxon>
        <taxon>Liliopsida</taxon>
        <taxon>Poales</taxon>
        <taxon>Poaceae</taxon>
        <taxon>BOP clade</taxon>
        <taxon>Oryzoideae</taxon>
        <taxon>Oryzeae</taxon>
        <taxon>Oryzinae</taxon>
        <taxon>Oryza</taxon>
    </lineage>
</organism>
<evidence type="ECO:0000313" key="4">
    <source>
        <dbReference type="Proteomes" id="UP000026960"/>
    </source>
</evidence>
<reference evidence="3" key="1">
    <citation type="journal article" date="2009" name="Rice">
        <title>De Novo Next Generation Sequencing of Plant Genomes.</title>
        <authorList>
            <person name="Rounsley S."/>
            <person name="Marri P.R."/>
            <person name="Yu Y."/>
            <person name="He R."/>
            <person name="Sisneros N."/>
            <person name="Goicoechea J.L."/>
            <person name="Lee S.J."/>
            <person name="Angelova A."/>
            <person name="Kudrna D."/>
            <person name="Luo M."/>
            <person name="Affourtit J."/>
            <person name="Desany B."/>
            <person name="Knight J."/>
            <person name="Niazi F."/>
            <person name="Egholm M."/>
            <person name="Wing R.A."/>
        </authorList>
    </citation>
    <scope>NUCLEOTIDE SEQUENCE [LARGE SCALE GENOMIC DNA]</scope>
    <source>
        <strain evidence="3">cv. IRGC 105608</strain>
    </source>
</reference>
<proteinExistence type="predicted"/>
<evidence type="ECO:0000256" key="1">
    <source>
        <dbReference type="SAM" id="MobiDB-lite"/>
    </source>
</evidence>
<dbReference type="EnsemblPlants" id="OBART03G04760.1">
    <property type="protein sequence ID" value="OBART03G04760.1"/>
    <property type="gene ID" value="OBART03G04760"/>
</dbReference>
<protein>
    <submittedName>
        <fullName evidence="3">Uncharacterized protein</fullName>
    </submittedName>
</protein>
<name>A0A0D3FE65_9ORYZ</name>
<keyword evidence="2" id="KW-0732">Signal</keyword>
<feature type="chain" id="PRO_5002271666" evidence="2">
    <location>
        <begin position="27"/>
        <end position="305"/>
    </location>
</feature>
<reference evidence="3" key="2">
    <citation type="submission" date="2015-03" db="UniProtKB">
        <authorList>
            <consortium name="EnsemblPlants"/>
        </authorList>
    </citation>
    <scope>IDENTIFICATION</scope>
</reference>
<feature type="compositionally biased region" description="Gly residues" evidence="1">
    <location>
        <begin position="286"/>
        <end position="299"/>
    </location>
</feature>
<accession>A0A0D3FE65</accession>
<sequence>MASSSAMVRVVVVAVLLMQCCNAIMAARLLEGDLFGSSWLQGEGGVAAGELILQVLKVVPSGPPGNDCHQGGAGSGGQCYQPPKVVVVAVLLMQCCNAIMAARLLEGDLFGSSSWLHGQVGAAGELILQVLDNGGSPPGGNDCHQGPNPGGSGSGKCWTRVVLVSVLLMQCCNAIMAARLLEGDLGSWLQGQGGVAGELILQVLKGGSPPGGNGCHQGPGGGSGGNCYQPVVVVAVLLMQCCNAIMAARLLEGDLFGSSWLQGLQGGVATGELILQVLDKGTSDWGGNGCHQGPGGGSGASCHQP</sequence>